<evidence type="ECO:0000259" key="2">
    <source>
        <dbReference type="SMART" id="SM00974"/>
    </source>
</evidence>
<dbReference type="SMART" id="SM00974">
    <property type="entry name" value="T5orf172"/>
    <property type="match status" value="1"/>
</dbReference>
<gene>
    <name evidence="3" type="ORF">NCTC8081_00533</name>
</gene>
<dbReference type="Pfam" id="PF13455">
    <property type="entry name" value="MUG113"/>
    <property type="match status" value="1"/>
</dbReference>
<feature type="domain" description="Bacteriophage T5 Orf172 DNA-binding" evidence="2">
    <location>
        <begin position="319"/>
        <end position="402"/>
    </location>
</feature>
<dbReference type="AlphaFoldDB" id="A0A2X3C026"/>
<dbReference type="Proteomes" id="UP000250234">
    <property type="component" value="Unassembled WGS sequence"/>
</dbReference>
<dbReference type="InterPro" id="IPR018306">
    <property type="entry name" value="Phage_T5_Orf172_DNA-bd"/>
</dbReference>
<dbReference type="EMBL" id="UAWO01000002">
    <property type="protein sequence ID" value="SQC06423.1"/>
    <property type="molecule type" value="Genomic_DNA"/>
</dbReference>
<reference evidence="3 4" key="1">
    <citation type="submission" date="2018-06" db="EMBL/GenBank/DDBJ databases">
        <authorList>
            <consortium name="Pathogen Informatics"/>
            <person name="Doyle S."/>
        </authorList>
    </citation>
    <scope>NUCLEOTIDE SEQUENCE [LARGE SCALE GENOMIC DNA]</scope>
    <source>
        <strain evidence="3 4">NCTC8081</strain>
    </source>
</reference>
<evidence type="ECO:0000256" key="1">
    <source>
        <dbReference type="SAM" id="Coils"/>
    </source>
</evidence>
<evidence type="ECO:0000313" key="3">
    <source>
        <dbReference type="EMBL" id="SQC06423.1"/>
    </source>
</evidence>
<dbReference type="Pfam" id="PF13250">
    <property type="entry name" value="SNIPE"/>
    <property type="match status" value="1"/>
</dbReference>
<sequence>MGILDLFKAKENNELKEEIKELKKLLNPEQQEIANLVKEIDKLKLEKDKISKEVDKLFSKKQELSNKIKLKKKDLILLDDEILMQEFGLYKPIYDFESSEKYKQAIDNLRVVQKEMIKNKSAVIYSNNWTVDGSKAKGRKMTNDNIKQIIMAFNIECDNLIAKVKYNNIQSIQKRIEKTFERLNKLNESNQVRLTSKYLECKLSELKLVHEYQVKKQEEKEEQKRIREELREEAKLKKELEEAKKNTLKDITHFENALSKLNEQLKSNNLSDEEIKNLQLKKEELEKNIDNLNLSLKDIDYRQENQRAGYVYIISNIGAFGKDVYKIGMTRRLEPMDRIDELGDASVPFNFDVHAMIFADDAPKLENALHKAFENKKLNMVNQRREFFNVTLEEIEKVVKENFDKTVEFKKEPEAEQFRQSLKIKDTILTY</sequence>
<evidence type="ECO:0000313" key="4">
    <source>
        <dbReference type="Proteomes" id="UP000250234"/>
    </source>
</evidence>
<protein>
    <submittedName>
        <fullName evidence="3">Phage protein</fullName>
    </submittedName>
</protein>
<name>A0A2X3C026_CLOPF</name>
<feature type="coiled-coil region" evidence="1">
    <location>
        <begin position="12"/>
        <end position="81"/>
    </location>
</feature>
<proteinExistence type="predicted"/>
<accession>A0A2X3C026</accession>
<feature type="coiled-coil region" evidence="1">
    <location>
        <begin position="169"/>
        <end position="302"/>
    </location>
</feature>
<organism evidence="3 4">
    <name type="scientific">Clostridium perfringens</name>
    <dbReference type="NCBI Taxonomy" id="1502"/>
    <lineage>
        <taxon>Bacteria</taxon>
        <taxon>Bacillati</taxon>
        <taxon>Bacillota</taxon>
        <taxon>Clostridia</taxon>
        <taxon>Eubacteriales</taxon>
        <taxon>Clostridiaceae</taxon>
        <taxon>Clostridium</taxon>
    </lineage>
</organism>
<dbReference type="InterPro" id="IPR025280">
    <property type="entry name" value="SNIPE"/>
</dbReference>
<dbReference type="RefSeq" id="WP_011591888.1">
    <property type="nucleotide sequence ID" value="NZ_CATNYA010000040.1"/>
</dbReference>
<keyword evidence="1" id="KW-0175">Coiled coil</keyword>